<dbReference type="OrthoDB" id="5517693at2"/>
<accession>A0A5C8I561</accession>
<organism evidence="1 2">
    <name type="scientific">Microbacterium hatanonis</name>
    <dbReference type="NCBI Taxonomy" id="404366"/>
    <lineage>
        <taxon>Bacteria</taxon>
        <taxon>Bacillati</taxon>
        <taxon>Actinomycetota</taxon>
        <taxon>Actinomycetes</taxon>
        <taxon>Micrococcales</taxon>
        <taxon>Microbacteriaceae</taxon>
        <taxon>Microbacterium</taxon>
    </lineage>
</organism>
<protein>
    <recommendedName>
        <fullName evidence="3">Transcriptional regulator, AbiEi antitoxin, Type IV TA system</fullName>
    </recommendedName>
</protein>
<keyword evidence="2" id="KW-1185">Reference proteome</keyword>
<dbReference type="AlphaFoldDB" id="A0A5C8I561"/>
<sequence>MNEPDVARSPIALIPTAEVRDASRGVRSGELTRVFRGVYALTDEWNALAPWDRYAARVHAAALRHPDSVFCLESASVLHGLPVFGDPGTVHVLRDDSSTSRVSGGVLVHTTSEHRSMDTAGGMLRTTVRDTVIDLARSRHNAVALAVGDAALRQDTRIATASLVGENESRASSRGRLRARWVLDRVSPSAESPLESVDRAVLEWLGFPRPDLQVRLGDEASAGDRVDKWWPEMRIAGEGDGDLKYDGRFGEHNTVMRERHARDARLFERGARAVVHWGWAEAIAATPLRAMLLSAGLPLVGPEDTAQLFSLRRALQPSPRRRDFTPATKLQRYAAVSSPG</sequence>
<name>A0A5C8I561_9MICO</name>
<reference evidence="1 2" key="1">
    <citation type="submission" date="2019-08" db="EMBL/GenBank/DDBJ databases">
        <authorList>
            <person name="Dong K."/>
        </authorList>
    </citation>
    <scope>NUCLEOTIDE SEQUENCE [LARGE SCALE GENOMIC DNA]</scope>
    <source>
        <strain evidence="1 2">JCM14558</strain>
    </source>
</reference>
<evidence type="ECO:0000313" key="2">
    <source>
        <dbReference type="Proteomes" id="UP000321034"/>
    </source>
</evidence>
<dbReference type="EMBL" id="VRSV01000001">
    <property type="protein sequence ID" value="TXK13439.1"/>
    <property type="molecule type" value="Genomic_DNA"/>
</dbReference>
<evidence type="ECO:0008006" key="3">
    <source>
        <dbReference type="Google" id="ProtNLM"/>
    </source>
</evidence>
<comment type="caution">
    <text evidence="1">The sequence shown here is derived from an EMBL/GenBank/DDBJ whole genome shotgun (WGS) entry which is preliminary data.</text>
</comment>
<dbReference type="RefSeq" id="WP_147894093.1">
    <property type="nucleotide sequence ID" value="NZ_BAAANR010000001.1"/>
</dbReference>
<proteinExistence type="predicted"/>
<evidence type="ECO:0000313" key="1">
    <source>
        <dbReference type="EMBL" id="TXK13439.1"/>
    </source>
</evidence>
<gene>
    <name evidence="1" type="ORF">FVP77_08575</name>
</gene>
<dbReference type="Proteomes" id="UP000321034">
    <property type="component" value="Unassembled WGS sequence"/>
</dbReference>